<comment type="caution">
    <text evidence="3">The sequence shown here is derived from an EMBL/GenBank/DDBJ whole genome shotgun (WGS) entry which is preliminary data.</text>
</comment>
<organism evidence="3 4">
    <name type="scientific">Caenorhabditis angaria</name>
    <dbReference type="NCBI Taxonomy" id="860376"/>
    <lineage>
        <taxon>Eukaryota</taxon>
        <taxon>Metazoa</taxon>
        <taxon>Ecdysozoa</taxon>
        <taxon>Nematoda</taxon>
        <taxon>Chromadorea</taxon>
        <taxon>Rhabditida</taxon>
        <taxon>Rhabditina</taxon>
        <taxon>Rhabditomorpha</taxon>
        <taxon>Rhabditoidea</taxon>
        <taxon>Rhabditidae</taxon>
        <taxon>Peloderinae</taxon>
        <taxon>Caenorhabditis</taxon>
    </lineage>
</organism>
<gene>
    <name evidence="3" type="ORF">CAMP_LOCUS19390</name>
</gene>
<proteinExistence type="predicted"/>
<evidence type="ECO:0000313" key="3">
    <source>
        <dbReference type="EMBL" id="CAI5456753.1"/>
    </source>
</evidence>
<evidence type="ECO:0000313" key="4">
    <source>
        <dbReference type="Proteomes" id="UP001152747"/>
    </source>
</evidence>
<reference evidence="3" key="1">
    <citation type="submission" date="2022-11" db="EMBL/GenBank/DDBJ databases">
        <authorList>
            <person name="Kikuchi T."/>
        </authorList>
    </citation>
    <scope>NUCLEOTIDE SEQUENCE</scope>
    <source>
        <strain evidence="3">PS1010</strain>
    </source>
</reference>
<feature type="compositionally biased region" description="Low complexity" evidence="1">
    <location>
        <begin position="221"/>
        <end position="232"/>
    </location>
</feature>
<feature type="chain" id="PRO_5040447859" evidence="2">
    <location>
        <begin position="18"/>
        <end position="285"/>
    </location>
</feature>
<evidence type="ECO:0000256" key="1">
    <source>
        <dbReference type="SAM" id="MobiDB-lite"/>
    </source>
</evidence>
<keyword evidence="4" id="KW-1185">Reference proteome</keyword>
<dbReference type="AlphaFoldDB" id="A0A9P1J4G2"/>
<name>A0A9P1J4G2_9PELO</name>
<feature type="signal peptide" evidence="2">
    <location>
        <begin position="1"/>
        <end position="17"/>
    </location>
</feature>
<dbReference type="Proteomes" id="UP001152747">
    <property type="component" value="Unassembled WGS sequence"/>
</dbReference>
<accession>A0A9P1J4G2</accession>
<feature type="region of interest" description="Disordered" evidence="1">
    <location>
        <begin position="221"/>
        <end position="241"/>
    </location>
</feature>
<evidence type="ECO:0000256" key="2">
    <source>
        <dbReference type="SAM" id="SignalP"/>
    </source>
</evidence>
<dbReference type="EMBL" id="CANHGI010000006">
    <property type="protein sequence ID" value="CAI5456753.1"/>
    <property type="molecule type" value="Genomic_DNA"/>
</dbReference>
<keyword evidence="2" id="KW-0732">Signal</keyword>
<protein>
    <submittedName>
        <fullName evidence="3">Uncharacterized protein</fullName>
    </submittedName>
</protein>
<sequence length="285" mass="32507">MLILLAFALCVFDISESTTVEFLTYPSCRLNTNWCFVFFLLEYDAGLPPNYDNVFVSNRICSPYKKTSSVIQKVEMPSDGLPLSFTHHELVLGFRHNCTETGKIHDFVAYEKNVPISEKKFNFSVHPDFTGQGMHYEDDKERAWKRTVFQNIQIEDLEEGIFQYENINSHIDFDAEFYARSGQKYLFSVGMFVKMLKMFGCCRNKKKEAPKPQLNALNLKQQQQQPVKPAKPTNADASFTGQSTESIGCWLHGSDRAGSPQEVTPLAVVAIEDEELGVEPTQRDE</sequence>